<evidence type="ECO:0000256" key="1">
    <source>
        <dbReference type="ARBA" id="ARBA00004418"/>
    </source>
</evidence>
<dbReference type="InterPro" id="IPR050643">
    <property type="entry name" value="Periplasmic_pilus_chap"/>
</dbReference>
<dbReference type="SUPFAM" id="SSF49354">
    <property type="entry name" value="PapD-like"/>
    <property type="match status" value="1"/>
</dbReference>
<dbReference type="EMBL" id="CP011132">
    <property type="protein sequence ID" value="AKE59861.1"/>
    <property type="molecule type" value="Genomic_DNA"/>
</dbReference>
<evidence type="ECO:0000256" key="3">
    <source>
        <dbReference type="ARBA" id="ARBA00022729"/>
    </source>
</evidence>
<dbReference type="GO" id="GO:0071555">
    <property type="term" value="P:cell wall organization"/>
    <property type="evidence" value="ECO:0007669"/>
    <property type="project" value="InterPro"/>
</dbReference>
<evidence type="ECO:0000259" key="7">
    <source>
        <dbReference type="Pfam" id="PF00345"/>
    </source>
</evidence>
<gene>
    <name evidence="9" type="ORF">F384_15485</name>
</gene>
<dbReference type="OrthoDB" id="9131059at2"/>
<dbReference type="GO" id="GO:0030288">
    <property type="term" value="C:outer membrane-bounded periplasmic space"/>
    <property type="evidence" value="ECO:0007669"/>
    <property type="project" value="InterPro"/>
</dbReference>
<organism evidence="9 10">
    <name type="scientific">Citrobacter amalonaticus Y19</name>
    <dbReference type="NCBI Taxonomy" id="1261127"/>
    <lineage>
        <taxon>Bacteria</taxon>
        <taxon>Pseudomonadati</taxon>
        <taxon>Pseudomonadota</taxon>
        <taxon>Gammaproteobacteria</taxon>
        <taxon>Enterobacterales</taxon>
        <taxon>Enterobacteriaceae</taxon>
        <taxon>Citrobacter</taxon>
    </lineage>
</organism>
<evidence type="ECO:0000256" key="2">
    <source>
        <dbReference type="ARBA" id="ARBA00007399"/>
    </source>
</evidence>
<protein>
    <recommendedName>
        <fullName evidence="11">Fimbrial assembly protein</fullName>
    </recommendedName>
</protein>
<dbReference type="HOGENOM" id="CLU_070768_0_0_6"/>
<keyword evidence="3 6" id="KW-0732">Signal</keyword>
<dbReference type="Proteomes" id="UP000034085">
    <property type="component" value="Chromosome"/>
</dbReference>
<feature type="signal peptide" evidence="6">
    <location>
        <begin position="1"/>
        <end position="25"/>
    </location>
</feature>
<dbReference type="Pfam" id="PF02753">
    <property type="entry name" value="PapD_C"/>
    <property type="match status" value="1"/>
</dbReference>
<evidence type="ECO:0000313" key="9">
    <source>
        <dbReference type="EMBL" id="AKE59861.1"/>
    </source>
</evidence>
<dbReference type="InterPro" id="IPR016148">
    <property type="entry name" value="Pili_assmbl_chaperone_C"/>
</dbReference>
<feature type="domain" description="Pili assembly chaperone N-terminal" evidence="7">
    <location>
        <begin position="28"/>
        <end position="150"/>
    </location>
</feature>
<dbReference type="InterPro" id="IPR036316">
    <property type="entry name" value="Pili_assmbl_chap_C_dom_sf"/>
</dbReference>
<dbReference type="PRINTS" id="PR00969">
    <property type="entry name" value="CHAPERONPILI"/>
</dbReference>
<dbReference type="PATRIC" id="fig|1261127.3.peg.3238"/>
<proteinExistence type="inferred from homology"/>
<dbReference type="RefSeq" id="WP_046486690.1">
    <property type="nucleotide sequence ID" value="NZ_CP011132.1"/>
</dbReference>
<dbReference type="InterPro" id="IPR013783">
    <property type="entry name" value="Ig-like_fold"/>
</dbReference>
<dbReference type="Gene3D" id="2.60.40.10">
    <property type="entry name" value="Immunoglobulins"/>
    <property type="match status" value="2"/>
</dbReference>
<evidence type="ECO:0000256" key="6">
    <source>
        <dbReference type="SAM" id="SignalP"/>
    </source>
</evidence>
<evidence type="ECO:0008006" key="11">
    <source>
        <dbReference type="Google" id="ProtNLM"/>
    </source>
</evidence>
<dbReference type="SUPFAM" id="SSF49584">
    <property type="entry name" value="Periplasmic chaperone C-domain"/>
    <property type="match status" value="1"/>
</dbReference>
<reference evidence="9 10" key="1">
    <citation type="journal article" date="2013" name="Appl. Microbiol. Biotechnol.">
        <title>Glycerol assimilation and production of 1,3-propanediol by Citrobacter amalonaticus Y19.</title>
        <authorList>
            <person name="Ainala S.K."/>
            <person name="Ashok S."/>
            <person name="Ko Y."/>
            <person name="Park S."/>
        </authorList>
    </citation>
    <scope>NUCLEOTIDE SEQUENCE [LARGE SCALE GENOMIC DNA]</scope>
    <source>
        <strain evidence="9 10">Y19</strain>
    </source>
</reference>
<dbReference type="InterPro" id="IPR001829">
    <property type="entry name" value="Pili_assmbl_chaperone_bac"/>
</dbReference>
<comment type="similarity">
    <text evidence="2">Belongs to the periplasmic pilus chaperone family.</text>
</comment>
<evidence type="ECO:0000256" key="5">
    <source>
        <dbReference type="ARBA" id="ARBA00023186"/>
    </source>
</evidence>
<feature type="chain" id="PRO_5002510263" description="Fimbrial assembly protein" evidence="6">
    <location>
        <begin position="26"/>
        <end position="241"/>
    </location>
</feature>
<feature type="domain" description="Pili assembly chaperone C-terminal" evidence="8">
    <location>
        <begin position="174"/>
        <end position="228"/>
    </location>
</feature>
<evidence type="ECO:0000313" key="10">
    <source>
        <dbReference type="Proteomes" id="UP000034085"/>
    </source>
</evidence>
<dbReference type="AlphaFoldDB" id="A0A0F6TWS3"/>
<dbReference type="PANTHER" id="PTHR30251">
    <property type="entry name" value="PILUS ASSEMBLY CHAPERONE"/>
    <property type="match status" value="1"/>
</dbReference>
<dbReference type="KEGG" id="cama:F384_15485"/>
<keyword evidence="5" id="KW-0143">Chaperone</keyword>
<comment type="subcellular location">
    <subcellularLocation>
        <location evidence="1">Periplasm</location>
    </subcellularLocation>
</comment>
<keyword evidence="4" id="KW-0574">Periplasm</keyword>
<sequence>MHNFRWWLAFSSALLLNVLPFSTHAVVNSEVTRVIFNAGEKSTSLALINSPQQPALVQVWTDTGNPSSQPNEETTPVIALPPVFKMQPGELRSITLQLTDTSALPRDREALYWLNVYQIPPMTQTDAQAAQKVVLPLRIRMKLFIRPQGIGALRESDAEKLRVAYVGPQNQLQITNPTPWHITLAGISCEAGSASGIMIAPLSTLSVSLQGHGAPCSSVRYDAINDHGTFWHYEKAVSRLP</sequence>
<evidence type="ECO:0000256" key="4">
    <source>
        <dbReference type="ARBA" id="ARBA00022764"/>
    </source>
</evidence>
<dbReference type="InterPro" id="IPR016147">
    <property type="entry name" value="Pili_assmbl_chaperone_N"/>
</dbReference>
<dbReference type="PANTHER" id="PTHR30251:SF7">
    <property type="entry name" value="FIMBRIAE CHAPARONE"/>
    <property type="match status" value="1"/>
</dbReference>
<accession>A0A0F6TWS3</accession>
<dbReference type="InterPro" id="IPR008962">
    <property type="entry name" value="PapD-like_sf"/>
</dbReference>
<name>A0A0F6TWS3_CITAM</name>
<evidence type="ECO:0000259" key="8">
    <source>
        <dbReference type="Pfam" id="PF02753"/>
    </source>
</evidence>
<dbReference type="Pfam" id="PF00345">
    <property type="entry name" value="PapD_N"/>
    <property type="match status" value="1"/>
</dbReference>